<sequence length="293" mass="32531">MSTENNTQLANVKKDISAQVLAKVDAFQAAGELRIPENYSPENALKSAYLLLSEQKNSQGKMVLEVCTKESIANALLKMVVWGLSPMKKQCDFIPYGDKLDCSIEYTGNIILAKRFGGLKDIKAKAIFKQDEFEFEVNPETGKSKIIRHKQTLESLGSKDVVGAYAILDMADGTKDVEIMSMAQIRDSWNQGAMKGNSPAHKNFPDQMAMKTVINRACKLLVRGSDDAVLYENEDRQVSTDRVSEDVKQDIKENANKEEIGFADIEDAKYEEVKDEPSPVTTESELETAGPSF</sequence>
<dbReference type="GO" id="GO:0003677">
    <property type="term" value="F:DNA binding"/>
    <property type="evidence" value="ECO:0007669"/>
    <property type="project" value="InterPro"/>
</dbReference>
<dbReference type="Pfam" id="PF03837">
    <property type="entry name" value="RecT"/>
    <property type="match status" value="1"/>
</dbReference>
<dbReference type="Proteomes" id="UP000269076">
    <property type="component" value="Chromosome"/>
</dbReference>
<proteinExistence type="predicted"/>
<name>A0A3G6N7C6_9FLAO</name>
<evidence type="ECO:0000256" key="1">
    <source>
        <dbReference type="SAM" id="MobiDB-lite"/>
    </source>
</evidence>
<dbReference type="GO" id="GO:0006259">
    <property type="term" value="P:DNA metabolic process"/>
    <property type="evidence" value="ECO:0007669"/>
    <property type="project" value="InterPro"/>
</dbReference>
<dbReference type="RefSeq" id="WP_123885752.1">
    <property type="nucleotide sequence ID" value="NZ_CP033928.1"/>
</dbReference>
<evidence type="ECO:0000313" key="2">
    <source>
        <dbReference type="EMBL" id="AZA60819.1"/>
    </source>
</evidence>
<accession>A0A3G6N7C6</accession>
<reference evidence="2 3" key="1">
    <citation type="submission" date="2018-11" db="EMBL/GenBank/DDBJ databases">
        <title>Proposal to divide the Flavobacteriaceae and reorganize its genera based on Amino Acid Identity values calculated from whole genome sequences.</title>
        <authorList>
            <person name="Nicholson A.C."/>
            <person name="Gulvik C.A."/>
            <person name="Whitney A.M."/>
            <person name="Humrighouse B.W."/>
            <person name="Bell M."/>
            <person name="Holmes B."/>
            <person name="Steigerwalt A."/>
            <person name="Villarma A."/>
            <person name="Sheth M."/>
            <person name="Batra D."/>
            <person name="Pryor J."/>
            <person name="Bernardet J.-F."/>
            <person name="Hugo C."/>
            <person name="Kampfer P."/>
            <person name="Newman J."/>
            <person name="Mcquiston J.R."/>
        </authorList>
    </citation>
    <scope>NUCLEOTIDE SEQUENCE [LARGE SCALE GENOMIC DNA]</scope>
    <source>
        <strain evidence="2 3">G0211</strain>
    </source>
</reference>
<protein>
    <submittedName>
        <fullName evidence="2">Recombinase RecT</fullName>
    </submittedName>
</protein>
<organism evidence="2 3">
    <name type="scientific">Chryseobacterium indoltheticum</name>
    <dbReference type="NCBI Taxonomy" id="254"/>
    <lineage>
        <taxon>Bacteria</taxon>
        <taxon>Pseudomonadati</taxon>
        <taxon>Bacteroidota</taxon>
        <taxon>Flavobacteriia</taxon>
        <taxon>Flavobacteriales</taxon>
        <taxon>Weeksellaceae</taxon>
        <taxon>Chryseobacterium group</taxon>
        <taxon>Chryseobacterium</taxon>
    </lineage>
</organism>
<evidence type="ECO:0000313" key="3">
    <source>
        <dbReference type="Proteomes" id="UP000269076"/>
    </source>
</evidence>
<dbReference type="InterPro" id="IPR018330">
    <property type="entry name" value="RecT_fam"/>
</dbReference>
<gene>
    <name evidence="2" type="ORF">EG340_07085</name>
</gene>
<feature type="compositionally biased region" description="Basic and acidic residues" evidence="1">
    <location>
        <begin position="266"/>
        <end position="277"/>
    </location>
</feature>
<dbReference type="EMBL" id="CP033928">
    <property type="protein sequence ID" value="AZA60819.1"/>
    <property type="molecule type" value="Genomic_DNA"/>
</dbReference>
<dbReference type="AlphaFoldDB" id="A0A3G6N7C6"/>
<dbReference type="NCBIfam" id="TIGR00616">
    <property type="entry name" value="rect"/>
    <property type="match status" value="1"/>
</dbReference>
<dbReference type="InterPro" id="IPR004590">
    <property type="entry name" value="ssDNA_annealing_RecT"/>
</dbReference>
<feature type="region of interest" description="Disordered" evidence="1">
    <location>
        <begin position="266"/>
        <end position="293"/>
    </location>
</feature>